<dbReference type="PANTHER" id="PTHR28199">
    <property type="entry name" value="PROCESSING OF GAS1 AND ALP PROTEIN 2"/>
    <property type="match status" value="1"/>
</dbReference>
<feature type="region of interest" description="Disordered" evidence="1">
    <location>
        <begin position="65"/>
        <end position="119"/>
    </location>
</feature>
<gene>
    <name evidence="2" type="ORF">CPAG_02872</name>
</gene>
<accession>A0A0J6FC83</accession>
<sequence length="151" mass="17286">MSDFPLLAVLHTWYTNFTTNVSNSVSNLTVRDYIRLVWIIGGYMFLRPYLDKGFRRLFEKGVAKSEKAEEAQAEAQAQQSGGAMLTANDLRDGRGDESEDDDDDEGASSAVPQWGKSARRKQRKFLEFLEQEAERRREDDDDRDIADLLED</sequence>
<name>A0A0J6FC83_COCPO</name>
<dbReference type="OrthoDB" id="4227028at2759"/>
<proteinExistence type="predicted"/>
<dbReference type="EMBL" id="DS268109">
    <property type="protein sequence ID" value="KMM66534.1"/>
    <property type="molecule type" value="Genomic_DNA"/>
</dbReference>
<dbReference type="InterPro" id="IPR011431">
    <property type="entry name" value="Trafficking_Pga2"/>
</dbReference>
<dbReference type="VEuPathDB" id="FungiDB:CPAG_02872"/>
<dbReference type="AlphaFoldDB" id="A0A0J6FC83"/>
<feature type="compositionally biased region" description="Low complexity" evidence="1">
    <location>
        <begin position="73"/>
        <end position="83"/>
    </location>
</feature>
<evidence type="ECO:0000256" key="1">
    <source>
        <dbReference type="SAM" id="MobiDB-lite"/>
    </source>
</evidence>
<organism evidence="2">
    <name type="scientific">Coccidioides posadasii RMSCC 3488</name>
    <dbReference type="NCBI Taxonomy" id="454284"/>
    <lineage>
        <taxon>Eukaryota</taxon>
        <taxon>Fungi</taxon>
        <taxon>Dikarya</taxon>
        <taxon>Ascomycota</taxon>
        <taxon>Pezizomycotina</taxon>
        <taxon>Eurotiomycetes</taxon>
        <taxon>Eurotiomycetidae</taxon>
        <taxon>Onygenales</taxon>
        <taxon>Onygenaceae</taxon>
        <taxon>Coccidioides</taxon>
    </lineage>
</organism>
<dbReference type="GO" id="GO:0015031">
    <property type="term" value="P:protein transport"/>
    <property type="evidence" value="ECO:0007669"/>
    <property type="project" value="TreeGrafter"/>
</dbReference>
<feature type="compositionally biased region" description="Acidic residues" evidence="1">
    <location>
        <begin position="97"/>
        <end position="106"/>
    </location>
</feature>
<evidence type="ECO:0000313" key="2">
    <source>
        <dbReference type="EMBL" id="KMM66534.1"/>
    </source>
</evidence>
<dbReference type="PANTHER" id="PTHR28199:SF1">
    <property type="entry name" value="PROCESSING OF GAS1 AND ALP PROTEIN 2"/>
    <property type="match status" value="1"/>
</dbReference>
<protein>
    <submittedName>
        <fullName evidence="2">Uncharacterized protein</fullName>
    </submittedName>
</protein>
<dbReference type="Proteomes" id="UP000054567">
    <property type="component" value="Unassembled WGS sequence"/>
</dbReference>
<reference evidence="2" key="1">
    <citation type="submission" date="2007-06" db="EMBL/GenBank/DDBJ databases">
        <title>The Genome Sequence of Coccidioides posadasii RMSCC_3488.</title>
        <authorList>
            <consortium name="Coccidioides Genome Resources Consortium"/>
            <consortium name="The Broad Institute Genome Sequencing Platform"/>
            <person name="Henn M.R."/>
            <person name="Sykes S."/>
            <person name="Young S."/>
            <person name="Jaffe D."/>
            <person name="Berlin A."/>
            <person name="Alvarez P."/>
            <person name="Butler J."/>
            <person name="Gnerre S."/>
            <person name="Grabherr M."/>
            <person name="Mauceli E."/>
            <person name="Brockman W."/>
            <person name="Kodira C."/>
            <person name="Alvarado L."/>
            <person name="Zeng Q."/>
            <person name="Crawford M."/>
            <person name="Antoine C."/>
            <person name="Devon K."/>
            <person name="Galgiani J."/>
            <person name="Orsborn K."/>
            <person name="Lewis M.L."/>
            <person name="Nusbaum C."/>
            <person name="Galagan J."/>
            <person name="Birren B."/>
        </authorList>
    </citation>
    <scope>NUCLEOTIDE SEQUENCE [LARGE SCALE GENOMIC DNA]</scope>
    <source>
        <strain evidence="2">RMSCC 3488</strain>
    </source>
</reference>
<dbReference type="Pfam" id="PF07543">
    <property type="entry name" value="PGA2"/>
    <property type="match status" value="1"/>
</dbReference>
<feature type="compositionally biased region" description="Acidic residues" evidence="1">
    <location>
        <begin position="139"/>
        <end position="151"/>
    </location>
</feature>
<feature type="region of interest" description="Disordered" evidence="1">
    <location>
        <begin position="132"/>
        <end position="151"/>
    </location>
</feature>